<organism evidence="3">
    <name type="scientific">Echinostoma caproni</name>
    <dbReference type="NCBI Taxonomy" id="27848"/>
    <lineage>
        <taxon>Eukaryota</taxon>
        <taxon>Metazoa</taxon>
        <taxon>Spiralia</taxon>
        <taxon>Lophotrochozoa</taxon>
        <taxon>Platyhelminthes</taxon>
        <taxon>Trematoda</taxon>
        <taxon>Digenea</taxon>
        <taxon>Plagiorchiida</taxon>
        <taxon>Echinostomata</taxon>
        <taxon>Echinostomatoidea</taxon>
        <taxon>Echinostomatidae</taxon>
        <taxon>Echinostoma</taxon>
    </lineage>
</organism>
<accession>A0A183B3Y6</accession>
<dbReference type="AlphaFoldDB" id="A0A183B3Y6"/>
<feature type="compositionally biased region" description="Low complexity" evidence="1">
    <location>
        <begin position="215"/>
        <end position="232"/>
    </location>
</feature>
<keyword evidence="2" id="KW-0472">Membrane</keyword>
<dbReference type="SUPFAM" id="SSF52402">
    <property type="entry name" value="Adenine nucleotide alpha hydrolases-like"/>
    <property type="match status" value="1"/>
</dbReference>
<reference evidence="3" key="1">
    <citation type="submission" date="2016-06" db="UniProtKB">
        <authorList>
            <consortium name="WormBaseParasite"/>
        </authorList>
    </citation>
    <scope>IDENTIFICATION</scope>
</reference>
<sequence length="361" mass="39540">LAVSNPNPSPWHPGSLVSCFCPDLQNPSHESNPTLALAKASSSNSSVPDRLLNKCSSDLPASVQQLEGPVSVTPFNYSRYRVKDITINSITVIPHRKGKHSRTRSVSDVQVHDDQLQLCSAQVRSADVEYDSGVDGISSPIQLSLNNEITYGARQSVTEKLDVCPQTDQYEECQSPLGTCSSVEMTNNHHGISASPVANRSTPSESDRCICSFASSESSKPPTRSTSTSQSSLWRTPPKPFFKSVLRAIRQFSMIQPGDRVLVCLSGGKDSMSMLHALHQYQIMLQRGSPETTPASFHLGAVTVDPGTSAYDPRPLIPYLAELGVEYYYEKQGQSYSYPFVLFTVVMFHICSFITLRVSNA</sequence>
<evidence type="ECO:0000256" key="1">
    <source>
        <dbReference type="SAM" id="MobiDB-lite"/>
    </source>
</evidence>
<dbReference type="InterPro" id="IPR014729">
    <property type="entry name" value="Rossmann-like_a/b/a_fold"/>
</dbReference>
<protein>
    <submittedName>
        <fullName evidence="3">ATP_bind_3 domain-containing protein</fullName>
    </submittedName>
</protein>
<proteinExistence type="predicted"/>
<keyword evidence="2" id="KW-0812">Transmembrane</keyword>
<dbReference type="Gene3D" id="3.40.50.620">
    <property type="entry name" value="HUPs"/>
    <property type="match status" value="1"/>
</dbReference>
<dbReference type="PANTHER" id="PTHR43686:SF1">
    <property type="entry name" value="AMINOTRAN_5 DOMAIN-CONTAINING PROTEIN"/>
    <property type="match status" value="1"/>
</dbReference>
<keyword evidence="2" id="KW-1133">Transmembrane helix</keyword>
<evidence type="ECO:0000256" key="2">
    <source>
        <dbReference type="SAM" id="Phobius"/>
    </source>
</evidence>
<dbReference type="PANTHER" id="PTHR43686">
    <property type="entry name" value="SULFURTRANSFERASE-RELATED"/>
    <property type="match status" value="1"/>
</dbReference>
<evidence type="ECO:0000313" key="3">
    <source>
        <dbReference type="WBParaSite" id="ECPE_0001396101-mRNA-1"/>
    </source>
</evidence>
<feature type="region of interest" description="Disordered" evidence="1">
    <location>
        <begin position="213"/>
        <end position="234"/>
    </location>
</feature>
<name>A0A183B3Y6_9TREM</name>
<dbReference type="WBParaSite" id="ECPE_0001396101-mRNA-1">
    <property type="protein sequence ID" value="ECPE_0001396101-mRNA-1"/>
    <property type="gene ID" value="ECPE_0001396101"/>
</dbReference>
<feature type="transmembrane region" description="Helical" evidence="2">
    <location>
        <begin position="336"/>
        <end position="356"/>
    </location>
</feature>